<dbReference type="EMBL" id="FUZE01000013">
    <property type="protein sequence ID" value="SKB90332.1"/>
    <property type="molecule type" value="Genomic_DNA"/>
</dbReference>
<dbReference type="GO" id="GO:0008870">
    <property type="term" value="F:galactoside O-acetyltransferase activity"/>
    <property type="evidence" value="ECO:0007669"/>
    <property type="project" value="UniProtKB-EC"/>
</dbReference>
<dbReference type="PANTHER" id="PTHR23416:SF23">
    <property type="entry name" value="ACETYLTRANSFERASE C18B11.09C-RELATED"/>
    <property type="match status" value="1"/>
</dbReference>
<organism evidence="4 6">
    <name type="scientific">Chryseobacterium balustinum</name>
    <dbReference type="NCBI Taxonomy" id="246"/>
    <lineage>
        <taxon>Bacteria</taxon>
        <taxon>Pseudomonadati</taxon>
        <taxon>Bacteroidota</taxon>
        <taxon>Flavobacteriia</taxon>
        <taxon>Flavobacteriales</taxon>
        <taxon>Weeksellaceae</taxon>
        <taxon>Chryseobacterium group</taxon>
        <taxon>Chryseobacterium</taxon>
    </lineage>
</organism>
<keyword evidence="5" id="KW-1185">Reference proteome</keyword>
<evidence type="ECO:0000313" key="6">
    <source>
        <dbReference type="Proteomes" id="UP000251937"/>
    </source>
</evidence>
<reference evidence="4 6" key="2">
    <citation type="submission" date="2018-06" db="EMBL/GenBank/DDBJ databases">
        <authorList>
            <consortium name="Pathogen Informatics"/>
            <person name="Doyle S."/>
        </authorList>
    </citation>
    <scope>NUCLEOTIDE SEQUENCE [LARGE SCALE GENOMIC DNA]</scope>
    <source>
        <strain evidence="4 6">NCTC11212</strain>
    </source>
</reference>
<protein>
    <submittedName>
        <fullName evidence="4">Galactoside O-acetyltransferase</fullName>
        <ecNumber evidence="4">2.3.1.18</ecNumber>
    </submittedName>
    <submittedName>
        <fullName evidence="3">Maltose O-acetyltransferase</fullName>
    </submittedName>
</protein>
<dbReference type="SUPFAM" id="SSF51161">
    <property type="entry name" value="Trimeric LpxA-like enzymes"/>
    <property type="match status" value="1"/>
</dbReference>
<accession>A0AAX2IR56</accession>
<reference evidence="3 5" key="1">
    <citation type="submission" date="2017-02" db="EMBL/GenBank/DDBJ databases">
        <authorList>
            <person name="Varghese N."/>
            <person name="Submissions S."/>
        </authorList>
    </citation>
    <scope>NUCLEOTIDE SEQUENCE [LARGE SCALE GENOMIC DNA]</scope>
    <source>
        <strain evidence="3 5">DSM 16775</strain>
    </source>
</reference>
<dbReference type="RefSeq" id="WP_079465948.1">
    <property type="nucleotide sequence ID" value="NZ_CP033934.1"/>
</dbReference>
<evidence type="ECO:0000256" key="1">
    <source>
        <dbReference type="ARBA" id="ARBA00007274"/>
    </source>
</evidence>
<evidence type="ECO:0000313" key="3">
    <source>
        <dbReference type="EMBL" id="SKB90332.1"/>
    </source>
</evidence>
<keyword evidence="4" id="KW-0012">Acyltransferase</keyword>
<dbReference type="InterPro" id="IPR011004">
    <property type="entry name" value="Trimer_LpxA-like_sf"/>
</dbReference>
<gene>
    <name evidence="4" type="primary">lacA_2</name>
    <name evidence="4" type="ORF">NCTC11212_03970</name>
    <name evidence="3" type="ORF">SAMN05421800_11385</name>
</gene>
<evidence type="ECO:0000256" key="2">
    <source>
        <dbReference type="ARBA" id="ARBA00022679"/>
    </source>
</evidence>
<comment type="caution">
    <text evidence="4">The sequence shown here is derived from an EMBL/GenBank/DDBJ whole genome shotgun (WGS) entry which is preliminary data.</text>
</comment>
<dbReference type="AlphaFoldDB" id="A0AAX2IR56"/>
<evidence type="ECO:0000313" key="5">
    <source>
        <dbReference type="Proteomes" id="UP000190669"/>
    </source>
</evidence>
<proteinExistence type="inferred from homology"/>
<dbReference type="Proteomes" id="UP000190669">
    <property type="component" value="Unassembled WGS sequence"/>
</dbReference>
<dbReference type="EC" id="2.3.1.18" evidence="4"/>
<dbReference type="PANTHER" id="PTHR23416">
    <property type="entry name" value="SIALIC ACID SYNTHASE-RELATED"/>
    <property type="match status" value="1"/>
</dbReference>
<dbReference type="GO" id="GO:0005829">
    <property type="term" value="C:cytosol"/>
    <property type="evidence" value="ECO:0007669"/>
    <property type="project" value="TreeGrafter"/>
</dbReference>
<keyword evidence="2 4" id="KW-0808">Transferase</keyword>
<dbReference type="CDD" id="cd04647">
    <property type="entry name" value="LbH_MAT_like"/>
    <property type="match status" value="1"/>
</dbReference>
<dbReference type="Gene3D" id="2.160.10.10">
    <property type="entry name" value="Hexapeptide repeat proteins"/>
    <property type="match status" value="1"/>
</dbReference>
<sequence length="169" mass="18300">MKLKASILYSWFVKTVTYFLPNHPFFMGLRGFLYSLMMKKCGKNFQVASTVTITSLSGLEVGNNVYIAHNNVIIGTKIKIGEEVIIGPNCIISSGNHIFQNGSFRYGKGVANEVRIEDGSWVAGNCSVIGGAILPKQSILAAGAVLNKPMRDEKSIYGGVPAKKIGEVK</sequence>
<evidence type="ECO:0000313" key="4">
    <source>
        <dbReference type="EMBL" id="SQA92324.1"/>
    </source>
</evidence>
<dbReference type="EMBL" id="UAVR01000023">
    <property type="protein sequence ID" value="SQA92324.1"/>
    <property type="molecule type" value="Genomic_DNA"/>
</dbReference>
<name>A0AAX2IR56_9FLAO</name>
<comment type="similarity">
    <text evidence="1">Belongs to the transferase hexapeptide repeat family.</text>
</comment>
<dbReference type="Proteomes" id="UP000251937">
    <property type="component" value="Unassembled WGS sequence"/>
</dbReference>
<dbReference type="KEGG" id="cbp:EB354_02650"/>
<dbReference type="InterPro" id="IPR051159">
    <property type="entry name" value="Hexapeptide_acetyltransf"/>
</dbReference>